<dbReference type="Proteomes" id="UP000717515">
    <property type="component" value="Unassembled WGS sequence"/>
</dbReference>
<protein>
    <submittedName>
        <fullName evidence="1">Uncharacterized protein</fullName>
    </submittedName>
</protein>
<reference evidence="1" key="1">
    <citation type="submission" date="2021-07" db="EMBL/GenBank/DDBJ databases">
        <title>Draft genome of Mortierella alpina, strain LL118, isolated from an aspen leaf litter sample.</title>
        <authorList>
            <person name="Yang S."/>
            <person name="Vinatzer B.A."/>
        </authorList>
    </citation>
    <scope>NUCLEOTIDE SEQUENCE</scope>
    <source>
        <strain evidence="1">LL118</strain>
    </source>
</reference>
<feature type="non-terminal residue" evidence="1">
    <location>
        <position position="1"/>
    </location>
</feature>
<gene>
    <name evidence="1" type="ORF">KVV02_003919</name>
</gene>
<organism evidence="1 2">
    <name type="scientific">Mortierella alpina</name>
    <name type="common">Oleaginous fungus</name>
    <name type="synonym">Mortierella renispora</name>
    <dbReference type="NCBI Taxonomy" id="64518"/>
    <lineage>
        <taxon>Eukaryota</taxon>
        <taxon>Fungi</taxon>
        <taxon>Fungi incertae sedis</taxon>
        <taxon>Mucoromycota</taxon>
        <taxon>Mortierellomycotina</taxon>
        <taxon>Mortierellomycetes</taxon>
        <taxon>Mortierellales</taxon>
        <taxon>Mortierellaceae</taxon>
        <taxon>Mortierella</taxon>
    </lineage>
</organism>
<evidence type="ECO:0000313" key="2">
    <source>
        <dbReference type="Proteomes" id="UP000717515"/>
    </source>
</evidence>
<comment type="caution">
    <text evidence="1">The sequence shown here is derived from an EMBL/GenBank/DDBJ whole genome shotgun (WGS) entry which is preliminary data.</text>
</comment>
<sequence>MEQWDRDSEIDLPQEWLAKNFAMSDSRSDGIMSMCDSQSAKNDVHPSVPVGTANAQVETLANVI</sequence>
<accession>A0A9P8A0M6</accession>
<name>A0A9P8A0M6_MORAP</name>
<dbReference type="AlphaFoldDB" id="A0A9P8A0M6"/>
<proteinExistence type="predicted"/>
<dbReference type="EMBL" id="JAIFTL010000218">
    <property type="protein sequence ID" value="KAG9321245.1"/>
    <property type="molecule type" value="Genomic_DNA"/>
</dbReference>
<evidence type="ECO:0000313" key="1">
    <source>
        <dbReference type="EMBL" id="KAG9321245.1"/>
    </source>
</evidence>